<sequence length="203" mass="23491">MARRTKSEAESTRQVLLDSAETLFYEKGVSRTSLEHIAKHAGMTRGAVYWHFENKNALFNALLDRVKMPLKQLIEDLEESEHSGHPLIDLERAINLAFERITQPRYMRTYTILLFRCEHTKDIDPLKNHNAMVHESYEHMVKLLTQAQRDNLIKESIDPACASRLIHVSLQGLVNDWLRDTAVFDIKVEGRHMISLLLSMLKA</sequence>
<dbReference type="InterPro" id="IPR050624">
    <property type="entry name" value="HTH-type_Tx_Regulator"/>
</dbReference>
<dbReference type="Gene3D" id="1.10.357.10">
    <property type="entry name" value="Tetracycline Repressor, domain 2"/>
    <property type="match status" value="1"/>
</dbReference>
<comment type="caution">
    <text evidence="7">The sequence shown here is derived from an EMBL/GenBank/DDBJ whole genome shotgun (WGS) entry which is preliminary data.</text>
</comment>
<dbReference type="PROSITE" id="PS50977">
    <property type="entry name" value="HTH_TETR_2"/>
    <property type="match status" value="1"/>
</dbReference>
<dbReference type="InterPro" id="IPR001647">
    <property type="entry name" value="HTH_TetR"/>
</dbReference>
<evidence type="ECO:0000256" key="4">
    <source>
        <dbReference type="ARBA" id="ARBA00023163"/>
    </source>
</evidence>
<keyword evidence="4" id="KW-0804">Transcription</keyword>
<proteinExistence type="predicted"/>
<evidence type="ECO:0000256" key="5">
    <source>
        <dbReference type="PROSITE-ProRule" id="PRU00335"/>
    </source>
</evidence>
<dbReference type="PANTHER" id="PTHR43479">
    <property type="entry name" value="ACREF/ENVCD OPERON REPRESSOR-RELATED"/>
    <property type="match status" value="1"/>
</dbReference>
<organism evidence="7 8">
    <name type="scientific">Larsenimonas suaedae</name>
    <dbReference type="NCBI Taxonomy" id="1851019"/>
    <lineage>
        <taxon>Bacteria</taxon>
        <taxon>Pseudomonadati</taxon>
        <taxon>Pseudomonadota</taxon>
        <taxon>Gammaproteobacteria</taxon>
        <taxon>Oceanospirillales</taxon>
        <taxon>Halomonadaceae</taxon>
        <taxon>Larsenimonas</taxon>
    </lineage>
</organism>
<keyword evidence="1" id="KW-0678">Repressor</keyword>
<evidence type="ECO:0000256" key="3">
    <source>
        <dbReference type="ARBA" id="ARBA00023125"/>
    </source>
</evidence>
<reference evidence="7 8" key="1">
    <citation type="submission" date="2023-04" db="EMBL/GenBank/DDBJ databases">
        <title>A long-awaited taxogenomic arrangement of the family Halomonadaceae.</title>
        <authorList>
            <person name="De La Haba R."/>
            <person name="Chuvochina M."/>
            <person name="Wittouck S."/>
            <person name="Arahal D.R."/>
            <person name="Sanchez-Porro C."/>
            <person name="Hugenholtz P."/>
            <person name="Ventosa A."/>
        </authorList>
    </citation>
    <scope>NUCLEOTIDE SEQUENCE [LARGE SCALE GENOMIC DNA]</scope>
    <source>
        <strain evidence="7 8">DSM 22428</strain>
    </source>
</reference>
<dbReference type="Proteomes" id="UP001269375">
    <property type="component" value="Unassembled WGS sequence"/>
</dbReference>
<evidence type="ECO:0000256" key="2">
    <source>
        <dbReference type="ARBA" id="ARBA00023015"/>
    </source>
</evidence>
<gene>
    <name evidence="7" type="ORF">QC825_12275</name>
</gene>
<name>A0ABU1GXS4_9GAMM</name>
<evidence type="ECO:0000313" key="8">
    <source>
        <dbReference type="Proteomes" id="UP001269375"/>
    </source>
</evidence>
<dbReference type="PANTHER" id="PTHR43479:SF11">
    <property type="entry name" value="ACREF_ENVCD OPERON REPRESSOR-RELATED"/>
    <property type="match status" value="1"/>
</dbReference>
<dbReference type="Pfam" id="PF00440">
    <property type="entry name" value="TetR_N"/>
    <property type="match status" value="1"/>
</dbReference>
<dbReference type="SUPFAM" id="SSF46689">
    <property type="entry name" value="Homeodomain-like"/>
    <property type="match status" value="1"/>
</dbReference>
<dbReference type="SUPFAM" id="SSF48498">
    <property type="entry name" value="Tetracyclin repressor-like, C-terminal domain"/>
    <property type="match status" value="1"/>
</dbReference>
<dbReference type="InterPro" id="IPR013572">
    <property type="entry name" value="Tscrpt_reg_MAATS_C"/>
</dbReference>
<accession>A0ABU1GXS4</accession>
<evidence type="ECO:0000256" key="1">
    <source>
        <dbReference type="ARBA" id="ARBA00022491"/>
    </source>
</evidence>
<dbReference type="InterPro" id="IPR009057">
    <property type="entry name" value="Homeodomain-like_sf"/>
</dbReference>
<keyword evidence="8" id="KW-1185">Reference proteome</keyword>
<keyword evidence="3 5" id="KW-0238">DNA-binding</keyword>
<feature type="domain" description="HTH tetR-type" evidence="6">
    <location>
        <begin position="10"/>
        <end position="70"/>
    </location>
</feature>
<dbReference type="PRINTS" id="PR00455">
    <property type="entry name" value="HTHTETR"/>
</dbReference>
<dbReference type="Pfam" id="PF08361">
    <property type="entry name" value="TetR_C_2"/>
    <property type="match status" value="1"/>
</dbReference>
<keyword evidence="2" id="KW-0805">Transcription regulation</keyword>
<dbReference type="RefSeq" id="WP_251590360.1">
    <property type="nucleotide sequence ID" value="NZ_JAMLJI010000001.1"/>
</dbReference>
<evidence type="ECO:0000313" key="7">
    <source>
        <dbReference type="EMBL" id="MDR5896851.1"/>
    </source>
</evidence>
<dbReference type="InterPro" id="IPR036271">
    <property type="entry name" value="Tet_transcr_reg_TetR-rel_C_sf"/>
</dbReference>
<feature type="DNA-binding region" description="H-T-H motif" evidence="5">
    <location>
        <begin position="33"/>
        <end position="52"/>
    </location>
</feature>
<dbReference type="EMBL" id="JARWAO010000006">
    <property type="protein sequence ID" value="MDR5896851.1"/>
    <property type="molecule type" value="Genomic_DNA"/>
</dbReference>
<protein>
    <submittedName>
        <fullName evidence="7">TetR family transcriptional regulator</fullName>
    </submittedName>
</protein>
<evidence type="ECO:0000259" key="6">
    <source>
        <dbReference type="PROSITE" id="PS50977"/>
    </source>
</evidence>